<protein>
    <submittedName>
        <fullName evidence="1">Uncharacterized protein</fullName>
    </submittedName>
</protein>
<evidence type="ECO:0000313" key="1">
    <source>
        <dbReference type="EMBL" id="SVB59470.1"/>
    </source>
</evidence>
<dbReference type="EMBL" id="UINC01048661">
    <property type="protein sequence ID" value="SVB59470.1"/>
    <property type="molecule type" value="Genomic_DNA"/>
</dbReference>
<gene>
    <name evidence="1" type="ORF">METZ01_LOCUS212324</name>
</gene>
<proteinExistence type="predicted"/>
<accession>A0A382F960</accession>
<feature type="non-terminal residue" evidence="1">
    <location>
        <position position="153"/>
    </location>
</feature>
<dbReference type="Gene3D" id="3.90.1480.10">
    <property type="entry name" value="Alpha-2,3-sialyltransferase"/>
    <property type="match status" value="1"/>
</dbReference>
<name>A0A382F960_9ZZZZ</name>
<sequence>MSSQLKNNLKRCTPPILVNKTKDLINYIDFLKYKEIVKNNVELKDKHKGGRCFLLGSGPSIKDENLKPLKNEIVFALNNFYVHDDFPEIMSGDVEKYYMTAPIHPPQIEKEWKDWFSDMENNMPKNVNLIFGISNQINTAKSILDHQNLFENH</sequence>
<organism evidence="1">
    <name type="scientific">marine metagenome</name>
    <dbReference type="NCBI Taxonomy" id="408172"/>
    <lineage>
        <taxon>unclassified sequences</taxon>
        <taxon>metagenomes</taxon>
        <taxon>ecological metagenomes</taxon>
    </lineage>
</organism>
<dbReference type="AlphaFoldDB" id="A0A382F960"/>
<reference evidence="1" key="1">
    <citation type="submission" date="2018-05" db="EMBL/GenBank/DDBJ databases">
        <authorList>
            <person name="Lanie J.A."/>
            <person name="Ng W.-L."/>
            <person name="Kazmierczak K.M."/>
            <person name="Andrzejewski T.M."/>
            <person name="Davidsen T.M."/>
            <person name="Wayne K.J."/>
            <person name="Tettelin H."/>
            <person name="Glass J.I."/>
            <person name="Rusch D."/>
            <person name="Podicherti R."/>
            <person name="Tsui H.-C.T."/>
            <person name="Winkler M.E."/>
        </authorList>
    </citation>
    <scope>NUCLEOTIDE SEQUENCE</scope>
</reference>